<dbReference type="EMBL" id="FQVN01000002">
    <property type="protein sequence ID" value="SHE96457.1"/>
    <property type="molecule type" value="Genomic_DNA"/>
</dbReference>
<dbReference type="SUPFAM" id="SSF53187">
    <property type="entry name" value="Zn-dependent exopeptidases"/>
    <property type="match status" value="1"/>
</dbReference>
<evidence type="ECO:0000256" key="4">
    <source>
        <dbReference type="ARBA" id="ARBA00022801"/>
    </source>
</evidence>
<dbReference type="PANTHER" id="PTHR43808:SF8">
    <property type="entry name" value="PEPTIDASE M20 DIMERISATION DOMAIN-CONTAINING PROTEIN"/>
    <property type="match status" value="1"/>
</dbReference>
<dbReference type="InterPro" id="IPR006311">
    <property type="entry name" value="TAT_signal"/>
</dbReference>
<dbReference type="Pfam" id="PF01546">
    <property type="entry name" value="Peptidase_M20"/>
    <property type="match status" value="1"/>
</dbReference>
<dbReference type="Gene3D" id="1.10.150.900">
    <property type="match status" value="1"/>
</dbReference>
<keyword evidence="4" id="KW-0378">Hydrolase</keyword>
<evidence type="ECO:0000313" key="9">
    <source>
        <dbReference type="Proteomes" id="UP000184501"/>
    </source>
</evidence>
<comment type="similarity">
    <text evidence="2">Belongs to the peptidase M20A family.</text>
</comment>
<feature type="compositionally biased region" description="Pro residues" evidence="6">
    <location>
        <begin position="44"/>
        <end position="53"/>
    </location>
</feature>
<sequence length="517" mass="56274">MLAVVTPPGFDRRGFLRAAGAGLTAPALLPEPQMTPQAAESPQSPEPPGSPNPPRHDPRDIDVVSLARTMIRFDTSHHGQGGVTLPHARVLQAVWEAHGVSTSLVPTPKADNVHLIARIRGTGAKAPLLLLCHSDVVPVERENWRRDPFAAEIVDGELWGRGAIDMKGTNAAFMAALLRLVREGARFDRDVVFLSDADEEGGPHGTPWLVKQKPELLEVGTVLTEGGWQLAQRDGRTPMLLSMTCLDRVPMVVRLSARGTATHSSKPMPDSAILRVNRAVSRIGEYQPEVALTPINRGYFEALAGATNDPVFAHAIRLLLHAQSPRQTERAARLVVERSPYPWLHNALLRTTISYVIQDGGYKTNVIPSRASVQIGVRIVPQGQRPSAVLDRFRSLVGDGVEVALVTPAGVSQDQLLALLEERWAAEPAPTDTDVFTAWRAAAAEVLPGVPAVPAMFEAATSGYPWNQRGVPVYGIYPYVVDNASVISMHGDDERVRVDALRQGAELVYRMFRRLTV</sequence>
<dbReference type="STRING" id="2017.SAMN05444320_102106"/>
<accession>A0A1M4XSB6</accession>
<organism evidence="8 9">
    <name type="scientific">Streptoalloteichus hindustanus</name>
    <dbReference type="NCBI Taxonomy" id="2017"/>
    <lineage>
        <taxon>Bacteria</taxon>
        <taxon>Bacillati</taxon>
        <taxon>Actinomycetota</taxon>
        <taxon>Actinomycetes</taxon>
        <taxon>Pseudonocardiales</taxon>
        <taxon>Pseudonocardiaceae</taxon>
        <taxon>Streptoalloteichus</taxon>
    </lineage>
</organism>
<dbReference type="Gene3D" id="3.30.70.360">
    <property type="match status" value="1"/>
</dbReference>
<dbReference type="PANTHER" id="PTHR43808">
    <property type="entry name" value="ACETYLORNITHINE DEACETYLASE"/>
    <property type="match status" value="1"/>
</dbReference>
<dbReference type="GO" id="GO:0046872">
    <property type="term" value="F:metal ion binding"/>
    <property type="evidence" value="ECO:0007669"/>
    <property type="project" value="UniProtKB-KW"/>
</dbReference>
<evidence type="ECO:0000256" key="3">
    <source>
        <dbReference type="ARBA" id="ARBA00022723"/>
    </source>
</evidence>
<protein>
    <submittedName>
        <fullName evidence="8">Acetylornithine deacetylase/Succinyl-diaminopimelate desuccinylase</fullName>
    </submittedName>
</protein>
<dbReference type="Gene3D" id="3.40.630.10">
    <property type="entry name" value="Zn peptidases"/>
    <property type="match status" value="1"/>
</dbReference>
<dbReference type="InterPro" id="IPR011650">
    <property type="entry name" value="Peptidase_M20_dimer"/>
</dbReference>
<name>A0A1M4XSB6_STRHI</name>
<dbReference type="InterPro" id="IPR036264">
    <property type="entry name" value="Bact_exopeptidase_dim_dom"/>
</dbReference>
<evidence type="ECO:0000256" key="6">
    <source>
        <dbReference type="SAM" id="MobiDB-lite"/>
    </source>
</evidence>
<comment type="cofactor">
    <cofactor evidence="1">
        <name>Zn(2+)</name>
        <dbReference type="ChEBI" id="CHEBI:29105"/>
    </cofactor>
</comment>
<dbReference type="Pfam" id="PF07687">
    <property type="entry name" value="M20_dimer"/>
    <property type="match status" value="1"/>
</dbReference>
<proteinExistence type="inferred from homology"/>
<feature type="compositionally biased region" description="Low complexity" evidence="6">
    <location>
        <begin position="27"/>
        <end position="43"/>
    </location>
</feature>
<dbReference type="Proteomes" id="UP000184501">
    <property type="component" value="Unassembled WGS sequence"/>
</dbReference>
<dbReference type="InterPro" id="IPR050072">
    <property type="entry name" value="Peptidase_M20A"/>
</dbReference>
<dbReference type="GO" id="GO:0016787">
    <property type="term" value="F:hydrolase activity"/>
    <property type="evidence" value="ECO:0007669"/>
    <property type="project" value="UniProtKB-KW"/>
</dbReference>
<dbReference type="PROSITE" id="PS51318">
    <property type="entry name" value="TAT"/>
    <property type="match status" value="1"/>
</dbReference>
<keyword evidence="3" id="KW-0479">Metal-binding</keyword>
<evidence type="ECO:0000256" key="5">
    <source>
        <dbReference type="ARBA" id="ARBA00022833"/>
    </source>
</evidence>
<feature type="region of interest" description="Disordered" evidence="6">
    <location>
        <begin position="27"/>
        <end position="60"/>
    </location>
</feature>
<evidence type="ECO:0000259" key="7">
    <source>
        <dbReference type="Pfam" id="PF07687"/>
    </source>
</evidence>
<keyword evidence="9" id="KW-1185">Reference proteome</keyword>
<dbReference type="SUPFAM" id="SSF55031">
    <property type="entry name" value="Bacterial exopeptidase dimerisation domain"/>
    <property type="match status" value="1"/>
</dbReference>
<evidence type="ECO:0000256" key="1">
    <source>
        <dbReference type="ARBA" id="ARBA00001947"/>
    </source>
</evidence>
<dbReference type="AlphaFoldDB" id="A0A1M4XSB6"/>
<reference evidence="8 9" key="1">
    <citation type="submission" date="2016-11" db="EMBL/GenBank/DDBJ databases">
        <authorList>
            <person name="Jaros S."/>
            <person name="Januszkiewicz K."/>
            <person name="Wedrychowicz H."/>
        </authorList>
    </citation>
    <scope>NUCLEOTIDE SEQUENCE [LARGE SCALE GENOMIC DNA]</scope>
    <source>
        <strain evidence="8 9">DSM 44523</strain>
    </source>
</reference>
<dbReference type="InterPro" id="IPR002933">
    <property type="entry name" value="Peptidase_M20"/>
</dbReference>
<keyword evidence="5" id="KW-0862">Zinc</keyword>
<feature type="domain" description="Peptidase M20 dimerisation" evidence="7">
    <location>
        <begin position="253"/>
        <end position="398"/>
    </location>
</feature>
<gene>
    <name evidence="8" type="ORF">SAMN05444320_102106</name>
</gene>
<evidence type="ECO:0000256" key="2">
    <source>
        <dbReference type="ARBA" id="ARBA00006247"/>
    </source>
</evidence>
<evidence type="ECO:0000313" key="8">
    <source>
        <dbReference type="EMBL" id="SHE96457.1"/>
    </source>
</evidence>